<dbReference type="NCBIfam" id="TIGR01161">
    <property type="entry name" value="purK"/>
    <property type="match status" value="1"/>
</dbReference>
<dbReference type="HAMAP" id="MF_01928">
    <property type="entry name" value="PurK"/>
    <property type="match status" value="1"/>
</dbReference>
<feature type="binding site" evidence="5">
    <location>
        <begin position="150"/>
        <end position="156"/>
    </location>
    <ligand>
        <name>ATP</name>
        <dbReference type="ChEBI" id="CHEBI:30616"/>
    </ligand>
</feature>
<dbReference type="AlphaFoldDB" id="A0A120CVB6"/>
<dbReference type="InterPro" id="IPR005875">
    <property type="entry name" value="PurK"/>
</dbReference>
<dbReference type="Gene3D" id="3.30.1490.20">
    <property type="entry name" value="ATP-grasp fold, A domain"/>
    <property type="match status" value="1"/>
</dbReference>
<dbReference type="OrthoDB" id="9804625at2"/>
<keyword evidence="9" id="KW-1185">Reference proteome</keyword>
<proteinExistence type="inferred from homology"/>
<dbReference type="SUPFAM" id="SSF51246">
    <property type="entry name" value="Rudiment single hybrid motif"/>
    <property type="match status" value="1"/>
</dbReference>
<dbReference type="InterPro" id="IPR011054">
    <property type="entry name" value="Rudment_hybrid_motif"/>
</dbReference>
<dbReference type="Gene3D" id="3.40.50.20">
    <property type="match status" value="1"/>
</dbReference>
<comment type="pathway">
    <text evidence="5 6">Purine metabolism; IMP biosynthesis via de novo pathway; 5-amino-1-(5-phospho-D-ribosyl)imidazole-4-carboxylate from 5-amino-1-(5-phospho-D-ribosyl)imidazole (N5-CAIR route): step 1/2.</text>
</comment>
<accession>A0A120CVB6</accession>
<feature type="binding site" evidence="5">
    <location>
        <begin position="180"/>
        <end position="183"/>
    </location>
    <ligand>
        <name>ATP</name>
        <dbReference type="ChEBI" id="CHEBI:30616"/>
    </ligand>
</feature>
<dbReference type="GO" id="GO:0034028">
    <property type="term" value="F:5-(carboxyamino)imidazole ribonucleotide synthase activity"/>
    <property type="evidence" value="ECO:0007669"/>
    <property type="project" value="UniProtKB-UniRule"/>
</dbReference>
<feature type="binding site" evidence="5">
    <location>
        <position position="188"/>
    </location>
    <ligand>
        <name>ATP</name>
        <dbReference type="ChEBI" id="CHEBI:30616"/>
    </ligand>
</feature>
<dbReference type="NCBIfam" id="NF004676">
    <property type="entry name" value="PRK06019.1-2"/>
    <property type="match status" value="1"/>
</dbReference>
<evidence type="ECO:0000256" key="5">
    <source>
        <dbReference type="HAMAP-Rule" id="MF_01928"/>
    </source>
</evidence>
<dbReference type="SUPFAM" id="SSF52440">
    <property type="entry name" value="PreATP-grasp domain"/>
    <property type="match status" value="1"/>
</dbReference>
<keyword evidence="2 5" id="KW-0547">Nucleotide-binding</keyword>
<dbReference type="PANTHER" id="PTHR11609">
    <property type="entry name" value="PURINE BIOSYNTHESIS PROTEIN 6/7, PUR6/7"/>
    <property type="match status" value="1"/>
</dbReference>
<comment type="function">
    <text evidence="5">Catalyzes the ATP-dependent conversion of 5-aminoimidazole ribonucleotide (AIR) and HCO(3)(-) to N5-carboxyaminoimidazole ribonucleotide (N5-CAIR).</text>
</comment>
<dbReference type="SUPFAM" id="SSF56059">
    <property type="entry name" value="Glutathione synthetase ATP-binding domain-like"/>
    <property type="match status" value="1"/>
</dbReference>
<dbReference type="STRING" id="121290.APY04_1918"/>
<evidence type="ECO:0000259" key="7">
    <source>
        <dbReference type="PROSITE" id="PS50975"/>
    </source>
</evidence>
<dbReference type="Proteomes" id="UP000059074">
    <property type="component" value="Unassembled WGS sequence"/>
</dbReference>
<dbReference type="FunFam" id="3.30.1490.20:FF:000015">
    <property type="entry name" value="N5-carboxyaminoimidazole ribonucleotide synthase"/>
    <property type="match status" value="1"/>
</dbReference>
<evidence type="ECO:0000313" key="8">
    <source>
        <dbReference type="EMBL" id="KWT67559.1"/>
    </source>
</evidence>
<dbReference type="InterPro" id="IPR003135">
    <property type="entry name" value="ATP-grasp_carboxylate-amine"/>
</dbReference>
<sequence>MQPLPPGSTIGILGAGQLGRMLAVAASRLGLKAHIYSDVPGPASDVAASTTIGAYDDLAKITAFAAETDVVTYEFENVPVSAAAAVEKVRPVRPGLKPLEVAQDRFKEKSFIASLGLPLPRFALVEGPGDFAAALETVGAPSILKSRRLGYDGKGQARLASPDQIGEAFEAIGRAPATLEAMVNFQFEVSVLLVRGINGETLVYDIPQNHHEGGILRTSTVPSRLPAAHRERAIEIASTLAEALGYVGLIGVEMFYVGDALEPLLLNEFAPRVHNSGHWTMDACAVGQFENHIRAVAGWPLGATERHSDCQMTNLIGDDVAAWPQLAGEANACLHLYGKNKALPGRKMGHVNRLFPRSVDVETRSL</sequence>
<comment type="similarity">
    <text evidence="5 6">Belongs to the PurK/PurT family.</text>
</comment>
<comment type="subunit">
    <text evidence="5 6">Homodimer.</text>
</comment>
<dbReference type="InterPro" id="IPR016185">
    <property type="entry name" value="PreATP-grasp_dom_sf"/>
</dbReference>
<feature type="binding site" evidence="5">
    <location>
        <position position="105"/>
    </location>
    <ligand>
        <name>ATP</name>
        <dbReference type="ChEBI" id="CHEBI:30616"/>
    </ligand>
</feature>
<protein>
    <recommendedName>
        <fullName evidence="5 6">N5-carboxyaminoimidazole ribonucleotide synthase</fullName>
        <shortName evidence="5 6">N5-CAIR synthase</shortName>
        <ecNumber evidence="5 6">6.3.4.18</ecNumber>
    </recommendedName>
    <alternativeName>
        <fullName evidence="5 6">5-(carboxyamino)imidazole ribonucleotide synthetase</fullName>
    </alternativeName>
</protein>
<evidence type="ECO:0000313" key="9">
    <source>
        <dbReference type="Proteomes" id="UP000059074"/>
    </source>
</evidence>
<dbReference type="EMBL" id="LMTR01000063">
    <property type="protein sequence ID" value="KWT67559.1"/>
    <property type="molecule type" value="Genomic_DNA"/>
</dbReference>
<dbReference type="Pfam" id="PF22660">
    <property type="entry name" value="RS_preATP-grasp-like"/>
    <property type="match status" value="1"/>
</dbReference>
<dbReference type="RefSeq" id="WP_068461908.1">
    <property type="nucleotide sequence ID" value="NZ_LMTR01000063.1"/>
</dbReference>
<dbReference type="InterPro" id="IPR054350">
    <property type="entry name" value="PurT/PurK_preATP-grasp"/>
</dbReference>
<dbReference type="InterPro" id="IPR013815">
    <property type="entry name" value="ATP_grasp_subdomain_1"/>
</dbReference>
<comment type="function">
    <text evidence="6">Catalyzes the ATP-dependent conversion of 5-aminoimidazole ribonucleotide (AIR) and HCO(3)- to N5-carboxyaminoimidazole ribonucleotide (N5-CAIR).</text>
</comment>
<dbReference type="NCBIfam" id="NF004679">
    <property type="entry name" value="PRK06019.1-5"/>
    <property type="match status" value="1"/>
</dbReference>
<feature type="binding site" evidence="5">
    <location>
        <position position="145"/>
    </location>
    <ligand>
        <name>ATP</name>
        <dbReference type="ChEBI" id="CHEBI:30616"/>
    </ligand>
</feature>
<evidence type="ECO:0000256" key="3">
    <source>
        <dbReference type="ARBA" id="ARBA00022755"/>
    </source>
</evidence>
<dbReference type="GO" id="GO:0005524">
    <property type="term" value="F:ATP binding"/>
    <property type="evidence" value="ECO:0007669"/>
    <property type="project" value="UniProtKB-UniRule"/>
</dbReference>
<dbReference type="Gene3D" id="3.30.470.20">
    <property type="entry name" value="ATP-grasp fold, B domain"/>
    <property type="match status" value="1"/>
</dbReference>
<feature type="domain" description="ATP-grasp" evidence="7">
    <location>
        <begin position="109"/>
        <end position="297"/>
    </location>
</feature>
<dbReference type="GO" id="GO:0005829">
    <property type="term" value="C:cytosol"/>
    <property type="evidence" value="ECO:0007669"/>
    <property type="project" value="TreeGrafter"/>
</dbReference>
<keyword evidence="3 5" id="KW-0658">Purine biosynthesis</keyword>
<evidence type="ECO:0000256" key="2">
    <source>
        <dbReference type="ARBA" id="ARBA00022741"/>
    </source>
</evidence>
<keyword evidence="8" id="KW-0456">Lyase</keyword>
<feature type="binding site" evidence="5">
    <location>
        <position position="211"/>
    </location>
    <ligand>
        <name>ATP</name>
        <dbReference type="ChEBI" id="CHEBI:30616"/>
    </ligand>
</feature>
<dbReference type="PROSITE" id="PS50975">
    <property type="entry name" value="ATP_GRASP"/>
    <property type="match status" value="1"/>
</dbReference>
<keyword evidence="4 5" id="KW-0067">ATP-binding</keyword>
<name>A0A120CVB6_HYPSL</name>
<dbReference type="PANTHER" id="PTHR11609:SF5">
    <property type="entry name" value="PHOSPHORIBOSYLAMINOIMIDAZOLE CARBOXYLASE"/>
    <property type="match status" value="1"/>
</dbReference>
<organism evidence="8 9">
    <name type="scientific">Hyphomicrobium sulfonivorans</name>
    <dbReference type="NCBI Taxonomy" id="121290"/>
    <lineage>
        <taxon>Bacteria</taxon>
        <taxon>Pseudomonadati</taxon>
        <taxon>Pseudomonadota</taxon>
        <taxon>Alphaproteobacteria</taxon>
        <taxon>Hyphomicrobiales</taxon>
        <taxon>Hyphomicrobiaceae</taxon>
        <taxon>Hyphomicrobium</taxon>
    </lineage>
</organism>
<dbReference type="UniPathway" id="UPA00074">
    <property type="reaction ID" value="UER00942"/>
</dbReference>
<dbReference type="Pfam" id="PF17769">
    <property type="entry name" value="PurK_C"/>
    <property type="match status" value="1"/>
</dbReference>
<dbReference type="Pfam" id="PF02222">
    <property type="entry name" value="ATP-grasp"/>
    <property type="match status" value="1"/>
</dbReference>
<dbReference type="PATRIC" id="fig|121290.4.peg.1307"/>
<dbReference type="InterPro" id="IPR040686">
    <property type="entry name" value="PurK_C"/>
</dbReference>
<dbReference type="GO" id="GO:0046872">
    <property type="term" value="F:metal ion binding"/>
    <property type="evidence" value="ECO:0007669"/>
    <property type="project" value="InterPro"/>
</dbReference>
<evidence type="ECO:0000256" key="1">
    <source>
        <dbReference type="ARBA" id="ARBA00022598"/>
    </source>
</evidence>
<evidence type="ECO:0000256" key="4">
    <source>
        <dbReference type="ARBA" id="ARBA00022840"/>
    </source>
</evidence>
<evidence type="ECO:0000256" key="6">
    <source>
        <dbReference type="RuleBase" id="RU361200"/>
    </source>
</evidence>
<dbReference type="GO" id="GO:0004638">
    <property type="term" value="F:phosphoribosylaminoimidazole carboxylase activity"/>
    <property type="evidence" value="ECO:0007669"/>
    <property type="project" value="InterPro"/>
</dbReference>
<keyword evidence="1 5" id="KW-0436">Ligase</keyword>
<dbReference type="EC" id="6.3.4.18" evidence="5 6"/>
<feature type="binding site" evidence="5">
    <location>
        <begin position="267"/>
        <end position="268"/>
    </location>
    <ligand>
        <name>ATP</name>
        <dbReference type="ChEBI" id="CHEBI:30616"/>
    </ligand>
</feature>
<reference evidence="8 9" key="1">
    <citation type="submission" date="2015-10" db="EMBL/GenBank/DDBJ databases">
        <title>Transcriptomic analysis of a linuron degrading triple-species bacterial consortium.</title>
        <authorList>
            <person name="Albers P."/>
        </authorList>
    </citation>
    <scope>NUCLEOTIDE SEQUENCE [LARGE SCALE GENOMIC DNA]</scope>
    <source>
        <strain evidence="8 9">WDL6</strain>
    </source>
</reference>
<comment type="catalytic activity">
    <reaction evidence="5 6">
        <text>5-amino-1-(5-phospho-beta-D-ribosyl)imidazole + hydrogencarbonate + ATP = 5-carboxyamino-1-(5-phospho-D-ribosyl)imidazole + ADP + phosphate + 2 H(+)</text>
        <dbReference type="Rhea" id="RHEA:19317"/>
        <dbReference type="ChEBI" id="CHEBI:15378"/>
        <dbReference type="ChEBI" id="CHEBI:17544"/>
        <dbReference type="ChEBI" id="CHEBI:30616"/>
        <dbReference type="ChEBI" id="CHEBI:43474"/>
        <dbReference type="ChEBI" id="CHEBI:58730"/>
        <dbReference type="ChEBI" id="CHEBI:137981"/>
        <dbReference type="ChEBI" id="CHEBI:456216"/>
        <dbReference type="EC" id="6.3.4.18"/>
    </reaction>
</comment>
<dbReference type="InterPro" id="IPR011761">
    <property type="entry name" value="ATP-grasp"/>
</dbReference>
<gene>
    <name evidence="5 6" type="primary">purK</name>
    <name evidence="8" type="ORF">APY04_1918</name>
</gene>
<dbReference type="GO" id="GO:0006189">
    <property type="term" value="P:'de novo' IMP biosynthetic process"/>
    <property type="evidence" value="ECO:0007669"/>
    <property type="project" value="UniProtKB-UniRule"/>
</dbReference>
<comment type="caution">
    <text evidence="8">The sequence shown here is derived from an EMBL/GenBank/DDBJ whole genome shotgun (WGS) entry which is preliminary data.</text>
</comment>